<proteinExistence type="predicted"/>
<evidence type="ECO:0000313" key="1">
    <source>
        <dbReference type="EMBL" id="KAF9480432.1"/>
    </source>
</evidence>
<sequence>MPSTTDKLPLLYIPDNAEEPIREVELRSGPHFGIDMREYLGCPIEEAETIYSEDLLTRFRGQENGIPVDKPFDVYHAYLDEKADATRPANARADTLLYRHGVHGPVLVSRTTCVNTASGKTAPVEFHRVTEQGLKALDFKNAVESFNKEKEMCK</sequence>
<name>A0A9P5Z2V5_9AGAR</name>
<gene>
    <name evidence="1" type="ORF">BDN70DRAFT_931706</name>
</gene>
<dbReference type="OrthoDB" id="2362444at2759"/>
<keyword evidence="2" id="KW-1185">Reference proteome</keyword>
<evidence type="ECO:0000313" key="2">
    <source>
        <dbReference type="Proteomes" id="UP000807469"/>
    </source>
</evidence>
<accession>A0A9P5Z2V5</accession>
<reference evidence="1" key="1">
    <citation type="submission" date="2020-11" db="EMBL/GenBank/DDBJ databases">
        <authorList>
            <consortium name="DOE Joint Genome Institute"/>
            <person name="Ahrendt S."/>
            <person name="Riley R."/>
            <person name="Andreopoulos W."/>
            <person name="Labutti K."/>
            <person name="Pangilinan J."/>
            <person name="Ruiz-Duenas F.J."/>
            <person name="Barrasa J.M."/>
            <person name="Sanchez-Garcia M."/>
            <person name="Camarero S."/>
            <person name="Miyauchi S."/>
            <person name="Serrano A."/>
            <person name="Linde D."/>
            <person name="Babiker R."/>
            <person name="Drula E."/>
            <person name="Ayuso-Fernandez I."/>
            <person name="Pacheco R."/>
            <person name="Padilla G."/>
            <person name="Ferreira P."/>
            <person name="Barriuso J."/>
            <person name="Kellner H."/>
            <person name="Castanera R."/>
            <person name="Alfaro M."/>
            <person name="Ramirez L."/>
            <person name="Pisabarro A.G."/>
            <person name="Kuo A."/>
            <person name="Tritt A."/>
            <person name="Lipzen A."/>
            <person name="He G."/>
            <person name="Yan M."/>
            <person name="Ng V."/>
            <person name="Cullen D."/>
            <person name="Martin F."/>
            <person name="Rosso M.-N."/>
            <person name="Henrissat B."/>
            <person name="Hibbett D."/>
            <person name="Martinez A.T."/>
            <person name="Grigoriev I.V."/>
        </authorList>
    </citation>
    <scope>NUCLEOTIDE SEQUENCE</scope>
    <source>
        <strain evidence="1">CIRM-BRFM 674</strain>
    </source>
</reference>
<dbReference type="AlphaFoldDB" id="A0A9P5Z2V5"/>
<protein>
    <submittedName>
        <fullName evidence="1">Uncharacterized protein</fullName>
    </submittedName>
</protein>
<organism evidence="1 2">
    <name type="scientific">Pholiota conissans</name>
    <dbReference type="NCBI Taxonomy" id="109636"/>
    <lineage>
        <taxon>Eukaryota</taxon>
        <taxon>Fungi</taxon>
        <taxon>Dikarya</taxon>
        <taxon>Basidiomycota</taxon>
        <taxon>Agaricomycotina</taxon>
        <taxon>Agaricomycetes</taxon>
        <taxon>Agaricomycetidae</taxon>
        <taxon>Agaricales</taxon>
        <taxon>Agaricineae</taxon>
        <taxon>Strophariaceae</taxon>
        <taxon>Pholiota</taxon>
    </lineage>
</organism>
<dbReference type="Proteomes" id="UP000807469">
    <property type="component" value="Unassembled WGS sequence"/>
</dbReference>
<comment type="caution">
    <text evidence="1">The sequence shown here is derived from an EMBL/GenBank/DDBJ whole genome shotgun (WGS) entry which is preliminary data.</text>
</comment>
<dbReference type="EMBL" id="MU155194">
    <property type="protein sequence ID" value="KAF9480432.1"/>
    <property type="molecule type" value="Genomic_DNA"/>
</dbReference>